<evidence type="ECO:0000256" key="1">
    <source>
        <dbReference type="SAM" id="Phobius"/>
    </source>
</evidence>
<keyword evidence="3" id="KW-1185">Reference proteome</keyword>
<dbReference type="Pfam" id="PF07077">
    <property type="entry name" value="DUF1345"/>
    <property type="match status" value="1"/>
</dbReference>
<gene>
    <name evidence="2" type="ORF">FEF09_25900</name>
</gene>
<protein>
    <submittedName>
        <fullName evidence="2">DUF1345 domain-containing protein</fullName>
    </submittedName>
</protein>
<dbReference type="Proteomes" id="UP000318815">
    <property type="component" value="Unassembled WGS sequence"/>
</dbReference>
<keyword evidence="1" id="KW-1133">Transmembrane helix</keyword>
<feature type="transmembrane region" description="Helical" evidence="1">
    <location>
        <begin position="41"/>
        <end position="59"/>
    </location>
</feature>
<evidence type="ECO:0000313" key="3">
    <source>
        <dbReference type="Proteomes" id="UP000318815"/>
    </source>
</evidence>
<accession>A0A5C6LJJ3</accession>
<comment type="caution">
    <text evidence="2">The sequence shown here is derived from an EMBL/GenBank/DDBJ whole genome shotgun (WGS) entry which is preliminary data.</text>
</comment>
<name>A0A5C6LJJ3_9BACT</name>
<organism evidence="2 3">
    <name type="scientific">Chitinophaga pinensis</name>
    <dbReference type="NCBI Taxonomy" id="79329"/>
    <lineage>
        <taxon>Bacteria</taxon>
        <taxon>Pseudomonadati</taxon>
        <taxon>Bacteroidota</taxon>
        <taxon>Chitinophagia</taxon>
        <taxon>Chitinophagales</taxon>
        <taxon>Chitinophagaceae</taxon>
        <taxon>Chitinophaga</taxon>
    </lineage>
</organism>
<evidence type="ECO:0000313" key="2">
    <source>
        <dbReference type="EMBL" id="TWV94311.1"/>
    </source>
</evidence>
<dbReference type="AlphaFoldDB" id="A0A5C6LJJ3"/>
<feature type="transmembrane region" description="Helical" evidence="1">
    <location>
        <begin position="79"/>
        <end position="99"/>
    </location>
</feature>
<dbReference type="OrthoDB" id="64737at2"/>
<feature type="transmembrane region" description="Helical" evidence="1">
    <location>
        <begin position="196"/>
        <end position="218"/>
    </location>
</feature>
<dbReference type="RefSeq" id="WP_146307796.1">
    <property type="nucleotide sequence ID" value="NZ_VOHS01000048.1"/>
</dbReference>
<keyword evidence="1" id="KW-0472">Membrane</keyword>
<dbReference type="EMBL" id="VOHS01000048">
    <property type="protein sequence ID" value="TWV94311.1"/>
    <property type="molecule type" value="Genomic_DNA"/>
</dbReference>
<proteinExistence type="predicted"/>
<reference evidence="2 3" key="1">
    <citation type="submission" date="2019-08" db="EMBL/GenBank/DDBJ databases">
        <title>Whole genome sequencing of chitin degrading bacteria Chitinophaga pinensis YS16.</title>
        <authorList>
            <person name="Singh R.P."/>
            <person name="Manchanda G."/>
            <person name="Maurya I.K."/>
            <person name="Joshi N.K."/>
            <person name="Srivastava A.K."/>
        </authorList>
    </citation>
    <scope>NUCLEOTIDE SEQUENCE [LARGE SCALE GENOMIC DNA]</scope>
    <source>
        <strain evidence="2 3">YS-16</strain>
    </source>
</reference>
<sequence>MRNNIFVKLHPIHRVLISAGLAGAVFLLTQAAPLTPLIRVVLLWDVFALVYNITCWVVIFSRSVEEIRKYARTEDGSRIFVFIVILLACFASMLMVLLLMLSDEAQETGKILYVAVAVAGILLSWAMVHTMFTFHYAHIYYDDDENDAKKHAGGLEFTKEQHPDYLDFAYFSFVIGMTFQVSDVEISARKLRRIGLLHGLISFLLNTFIVAMTINIIAGLKN</sequence>
<dbReference type="InterPro" id="IPR009781">
    <property type="entry name" value="DUF1345"/>
</dbReference>
<keyword evidence="1" id="KW-0812">Transmembrane</keyword>
<feature type="transmembrane region" description="Helical" evidence="1">
    <location>
        <begin position="111"/>
        <end position="128"/>
    </location>
</feature>